<keyword evidence="1 4" id="KW-0418">Kinase</keyword>
<organism evidence="4 5">
    <name type="scientific">Heliomicrobium undosum</name>
    <dbReference type="NCBI Taxonomy" id="121734"/>
    <lineage>
        <taxon>Bacteria</taxon>
        <taxon>Bacillati</taxon>
        <taxon>Bacillota</taxon>
        <taxon>Clostridia</taxon>
        <taxon>Eubacteriales</taxon>
        <taxon>Heliobacteriaceae</taxon>
        <taxon>Heliomicrobium</taxon>
    </lineage>
</organism>
<dbReference type="InterPro" id="IPR036921">
    <property type="entry name" value="PurM-like_N_sf"/>
</dbReference>
<feature type="binding site" evidence="1">
    <location>
        <position position="105"/>
    </location>
    <ligand>
        <name>Mg(2+)</name>
        <dbReference type="ChEBI" id="CHEBI:18420"/>
        <label>3</label>
    </ligand>
</feature>
<evidence type="ECO:0000256" key="1">
    <source>
        <dbReference type="HAMAP-Rule" id="MF_02128"/>
    </source>
</evidence>
<comment type="catalytic activity">
    <reaction evidence="1">
        <text>thiamine phosphate + ATP = thiamine diphosphate + ADP</text>
        <dbReference type="Rhea" id="RHEA:15913"/>
        <dbReference type="ChEBI" id="CHEBI:30616"/>
        <dbReference type="ChEBI" id="CHEBI:37575"/>
        <dbReference type="ChEBI" id="CHEBI:58937"/>
        <dbReference type="ChEBI" id="CHEBI:456216"/>
        <dbReference type="EC" id="2.7.4.16"/>
    </reaction>
</comment>
<evidence type="ECO:0000313" key="4">
    <source>
        <dbReference type="EMBL" id="MZP30386.1"/>
    </source>
</evidence>
<dbReference type="PANTHER" id="PTHR30270:SF0">
    <property type="entry name" value="THIAMINE-MONOPHOSPHATE KINASE"/>
    <property type="match status" value="1"/>
</dbReference>
<dbReference type="RefSeq" id="WP_161258904.1">
    <property type="nucleotide sequence ID" value="NZ_WXEY01000012.1"/>
</dbReference>
<dbReference type="HAMAP" id="MF_02128">
    <property type="entry name" value="TMP_kinase"/>
    <property type="match status" value="1"/>
</dbReference>
<keyword evidence="1 4" id="KW-0808">Transferase</keyword>
<feature type="binding site" evidence="1">
    <location>
        <position position="312"/>
    </location>
    <ligand>
        <name>substrate</name>
    </ligand>
</feature>
<feature type="binding site" evidence="1">
    <location>
        <position position="105"/>
    </location>
    <ligand>
        <name>Mg(2+)</name>
        <dbReference type="ChEBI" id="CHEBI:18420"/>
        <label>2</label>
    </ligand>
</feature>
<dbReference type="Proteomes" id="UP000463470">
    <property type="component" value="Unassembled WGS sequence"/>
</dbReference>
<evidence type="ECO:0000259" key="2">
    <source>
        <dbReference type="Pfam" id="PF00586"/>
    </source>
</evidence>
<keyword evidence="1" id="KW-0067">ATP-binding</keyword>
<dbReference type="PANTHER" id="PTHR30270">
    <property type="entry name" value="THIAMINE-MONOPHOSPHATE KINASE"/>
    <property type="match status" value="1"/>
</dbReference>
<dbReference type="GO" id="GO:0009229">
    <property type="term" value="P:thiamine diphosphate biosynthetic process"/>
    <property type="evidence" value="ECO:0007669"/>
    <property type="project" value="UniProtKB-UniRule"/>
</dbReference>
<feature type="binding site" evidence="1">
    <location>
        <position position="262"/>
    </location>
    <ligand>
        <name>Mg(2+)</name>
        <dbReference type="ChEBI" id="CHEBI:18420"/>
        <label>5</label>
    </ligand>
</feature>
<feature type="binding site" evidence="1">
    <location>
        <position position="177"/>
    </location>
    <ligand>
        <name>ATP</name>
        <dbReference type="ChEBI" id="CHEBI:30616"/>
    </ligand>
</feature>
<dbReference type="EC" id="2.7.4.16" evidence="1"/>
<dbReference type="Pfam" id="PF00586">
    <property type="entry name" value="AIRS"/>
    <property type="match status" value="1"/>
</dbReference>
<dbReference type="SUPFAM" id="SSF56042">
    <property type="entry name" value="PurM C-terminal domain-like"/>
    <property type="match status" value="1"/>
</dbReference>
<keyword evidence="1" id="KW-0784">Thiamine biosynthesis</keyword>
<dbReference type="InterPro" id="IPR010918">
    <property type="entry name" value="PurM-like_C_dom"/>
</dbReference>
<dbReference type="UniPathway" id="UPA00060">
    <property type="reaction ID" value="UER00142"/>
</dbReference>
<evidence type="ECO:0000259" key="3">
    <source>
        <dbReference type="Pfam" id="PF02769"/>
    </source>
</evidence>
<feature type="binding site" evidence="1">
    <location>
        <position position="373"/>
    </location>
    <ligand>
        <name>substrate</name>
    </ligand>
</feature>
<dbReference type="GO" id="GO:0005524">
    <property type="term" value="F:ATP binding"/>
    <property type="evidence" value="ECO:0007669"/>
    <property type="project" value="UniProtKB-UniRule"/>
</dbReference>
<comment type="function">
    <text evidence="1">Catalyzes the ATP-dependent phosphorylation of thiamine-monophosphate (TMP) to form thiamine-pyrophosphate (TPP), the active form of vitamin B1.</text>
</comment>
<comment type="caution">
    <text evidence="4">The sequence shown here is derived from an EMBL/GenBank/DDBJ whole genome shotgun (WGS) entry which is preliminary data.</text>
</comment>
<proteinExistence type="inferred from homology"/>
<comment type="similarity">
    <text evidence="1">Belongs to the thiamine-monophosphate kinase family.</text>
</comment>
<feature type="binding site" evidence="1">
    <location>
        <position position="259"/>
    </location>
    <ligand>
        <name>Mg(2+)</name>
        <dbReference type="ChEBI" id="CHEBI:18420"/>
        <label>3</label>
    </ligand>
</feature>
<feature type="binding site" evidence="1">
    <location>
        <position position="135"/>
    </location>
    <ligand>
        <name>ATP</name>
        <dbReference type="ChEBI" id="CHEBI:30616"/>
    </ligand>
</feature>
<feature type="domain" description="PurM-like N-terminal" evidence="2">
    <location>
        <begin position="57"/>
        <end position="169"/>
    </location>
</feature>
<comment type="miscellaneous">
    <text evidence="1">Reaction mechanism of ThiL seems to utilize a direct, inline transfer of the gamma-phosphate of ATP to TMP rather than a phosphorylated enzyme intermediate.</text>
</comment>
<feature type="binding site" evidence="1">
    <location>
        <position position="83"/>
    </location>
    <ligand>
        <name>substrate</name>
    </ligand>
</feature>
<feature type="binding site" evidence="1">
    <location>
        <position position="75"/>
    </location>
    <ligand>
        <name>Mg(2+)</name>
        <dbReference type="ChEBI" id="CHEBI:18420"/>
        <label>1</label>
    </ligand>
</feature>
<protein>
    <recommendedName>
        <fullName evidence="1">Thiamine-monophosphate kinase</fullName>
        <shortName evidence="1">TMP kinase</shortName>
        <shortName evidence="1">Thiamine-phosphate kinase</shortName>
        <ecNumber evidence="1">2.7.4.16</ecNumber>
    </recommendedName>
</protein>
<feature type="binding site" evidence="1">
    <location>
        <position position="74"/>
    </location>
    <ligand>
        <name>Mg(2+)</name>
        <dbReference type="ChEBI" id="CHEBI:18420"/>
        <label>4</label>
    </ligand>
</feature>
<feature type="binding site" evidence="1">
    <location>
        <begin position="152"/>
        <end position="153"/>
    </location>
    <ligand>
        <name>ATP</name>
        <dbReference type="ChEBI" id="CHEBI:30616"/>
    </ligand>
</feature>
<dbReference type="GO" id="GO:0009228">
    <property type="term" value="P:thiamine biosynthetic process"/>
    <property type="evidence" value="ECO:0007669"/>
    <property type="project" value="UniProtKB-KW"/>
</dbReference>
<dbReference type="Gene3D" id="3.30.1330.10">
    <property type="entry name" value="PurM-like, N-terminal domain"/>
    <property type="match status" value="1"/>
</dbReference>
<dbReference type="InterPro" id="IPR016188">
    <property type="entry name" value="PurM-like_N"/>
</dbReference>
<dbReference type="Gene3D" id="3.90.650.10">
    <property type="entry name" value="PurM-like C-terminal domain"/>
    <property type="match status" value="1"/>
</dbReference>
<dbReference type="CDD" id="cd02194">
    <property type="entry name" value="ThiL"/>
    <property type="match status" value="1"/>
</dbReference>
<dbReference type="SUPFAM" id="SSF55326">
    <property type="entry name" value="PurM N-terminal domain-like"/>
    <property type="match status" value="1"/>
</dbReference>
<feature type="domain" description="PurM-like C-terminal" evidence="3">
    <location>
        <begin position="181"/>
        <end position="351"/>
    </location>
</feature>
<name>A0A845L3V1_9FIRM</name>
<dbReference type="AlphaFoldDB" id="A0A845L3V1"/>
<feature type="binding site" evidence="1">
    <location>
        <position position="105"/>
    </location>
    <ligand>
        <name>Mg(2+)</name>
        <dbReference type="ChEBI" id="CHEBI:18420"/>
        <label>4</label>
    </ligand>
</feature>
<dbReference type="NCBIfam" id="TIGR01379">
    <property type="entry name" value="thiL"/>
    <property type="match status" value="1"/>
</dbReference>
<evidence type="ECO:0000313" key="5">
    <source>
        <dbReference type="Proteomes" id="UP000463470"/>
    </source>
</evidence>
<keyword evidence="1" id="KW-0460">Magnesium</keyword>
<dbReference type="OrthoDB" id="9802811at2"/>
<feature type="binding site" evidence="1">
    <location>
        <position position="76"/>
    </location>
    <ligand>
        <name>Mg(2+)</name>
        <dbReference type="ChEBI" id="CHEBI:18420"/>
        <label>2</label>
    </ligand>
</feature>
<feature type="binding site" evidence="1">
    <location>
        <position position="59"/>
    </location>
    <ligand>
        <name>Mg(2+)</name>
        <dbReference type="ChEBI" id="CHEBI:18420"/>
        <label>3</label>
    </ligand>
</feature>
<keyword evidence="1" id="KW-0547">Nucleotide-binding</keyword>
<feature type="binding site" evidence="1">
    <location>
        <position position="153"/>
    </location>
    <ligand>
        <name>Mg(2+)</name>
        <dbReference type="ChEBI" id="CHEBI:18420"/>
        <label>1</label>
    </ligand>
</feature>
<dbReference type="Pfam" id="PF02769">
    <property type="entry name" value="AIRS_C"/>
    <property type="match status" value="1"/>
</dbReference>
<comment type="pathway">
    <text evidence="1">Cofactor biosynthesis; thiamine diphosphate biosynthesis; thiamine diphosphate from thiamine phosphate: step 1/1.</text>
</comment>
<gene>
    <name evidence="1 4" type="primary">thiL</name>
    <name evidence="4" type="ORF">GTO91_11750</name>
</gene>
<dbReference type="InterPro" id="IPR036676">
    <property type="entry name" value="PurM-like_C_sf"/>
</dbReference>
<feature type="binding site" evidence="1">
    <location>
        <position position="261"/>
    </location>
    <ligand>
        <name>ATP</name>
        <dbReference type="ChEBI" id="CHEBI:30616"/>
    </ligand>
</feature>
<dbReference type="InterPro" id="IPR006283">
    <property type="entry name" value="ThiL-like"/>
</dbReference>
<dbReference type="GO" id="GO:0009030">
    <property type="term" value="F:thiamine-phosphate kinase activity"/>
    <property type="evidence" value="ECO:0007669"/>
    <property type="project" value="UniProtKB-UniRule"/>
</dbReference>
<reference evidence="4 5" key="1">
    <citation type="submission" date="2020-01" db="EMBL/GenBank/DDBJ databases">
        <title>Whole-genome sequence of Heliobacterium undosum DSM 13378.</title>
        <authorList>
            <person name="Kyndt J.A."/>
            <person name="Meyer T.E."/>
        </authorList>
    </citation>
    <scope>NUCLEOTIDE SEQUENCE [LARGE SCALE GENOMIC DNA]</scope>
    <source>
        <strain evidence="4 5">DSM 13378</strain>
    </source>
</reference>
<feature type="binding site" evidence="1">
    <location>
        <position position="76"/>
    </location>
    <ligand>
        <name>Mg(2+)</name>
        <dbReference type="ChEBI" id="CHEBI:18420"/>
        <label>1</label>
    </ligand>
</feature>
<dbReference type="EMBL" id="WXEY01000012">
    <property type="protein sequence ID" value="MZP30386.1"/>
    <property type="molecule type" value="Genomic_DNA"/>
</dbReference>
<dbReference type="GO" id="GO:0000287">
    <property type="term" value="F:magnesium ion binding"/>
    <property type="evidence" value="ECO:0007669"/>
    <property type="project" value="UniProtKB-UniRule"/>
</dbReference>
<keyword evidence="5" id="KW-1185">Reference proteome</keyword>
<feature type="binding site" evidence="1">
    <location>
        <position position="59"/>
    </location>
    <ligand>
        <name>Mg(2+)</name>
        <dbReference type="ChEBI" id="CHEBI:18420"/>
        <label>4</label>
    </ligand>
</feature>
<accession>A0A845L3V1</accession>
<keyword evidence="1" id="KW-0479">Metal-binding</keyword>
<sequence length="377" mass="39169">MDEKRQAGTSLASVGEFGLIGRLAQAWQGAAPCGIAHGNLGGLSPVIPPEGLRLGIGDDAAVIDVPGGKPLLVTTDMLVEGVHFLWSPERRRLLGRKALAVNISDIAAMGGVPAWAFLSIGVPAGANVEEVEELYAGMGEMAARFGVALAGGDTVRSDKWVINVTLLGLATKAPIGRSGGRPGDLILVTGTVGDSAAGLHLLLSEESMMAAGKGASESNEAHISEADRQALLLRHLDPTPRVAEAMALVVHGGVTAMMDVSDGVSSEVHHLCRNAGCGARIDLANLPISPAARRLARREGREVFAWALSGGEDYELIFTAPEERVPGLIDHVRRETGTDVTVIGRLTDGAAGIMAVYPAEKGGEAVPLAAKGYNHFR</sequence>